<evidence type="ECO:0000313" key="12">
    <source>
        <dbReference type="Proteomes" id="UP000680656"/>
    </source>
</evidence>
<dbReference type="EMBL" id="CP075546">
    <property type="protein sequence ID" value="QVV89997.1"/>
    <property type="molecule type" value="Genomic_DNA"/>
</dbReference>
<dbReference type="KEGG" id="mrtj:KHC33_06930"/>
<dbReference type="EMBL" id="CP075546">
    <property type="protein sequence ID" value="QVV90211.1"/>
    <property type="molecule type" value="Genomic_DNA"/>
</dbReference>
<evidence type="ECO:0000256" key="1">
    <source>
        <dbReference type="ARBA" id="ARBA00010075"/>
    </source>
</evidence>
<dbReference type="InterPro" id="IPR012337">
    <property type="entry name" value="RNaseH-like_sf"/>
</dbReference>
<protein>
    <submittedName>
        <fullName evidence="6">IS4 family transposase</fullName>
    </submittedName>
</protein>
<dbReference type="PANTHER" id="PTHR33258">
    <property type="entry name" value="TRANSPOSASE INSL FOR INSERTION SEQUENCE ELEMENT IS186A-RELATED"/>
    <property type="match status" value="1"/>
</dbReference>
<evidence type="ECO:0000256" key="4">
    <source>
        <dbReference type="ARBA" id="ARBA00023172"/>
    </source>
</evidence>
<evidence type="ECO:0000313" key="6">
    <source>
        <dbReference type="EMBL" id="QVV87860.1"/>
    </source>
</evidence>
<name>A0A8E7AV57_9EURY</name>
<evidence type="ECO:0000313" key="10">
    <source>
        <dbReference type="EMBL" id="QVV89997.1"/>
    </source>
</evidence>
<dbReference type="KEGG" id="mrtj:KHC33_10970"/>
<dbReference type="EMBL" id="CP075546">
    <property type="protein sequence ID" value="QVV89649.1"/>
    <property type="molecule type" value="Genomic_DNA"/>
</dbReference>
<keyword evidence="12" id="KW-1185">Reference proteome</keyword>
<keyword evidence="4" id="KW-0233">DNA recombination</keyword>
<dbReference type="InterPro" id="IPR002559">
    <property type="entry name" value="Transposase_11"/>
</dbReference>
<dbReference type="PANTHER" id="PTHR33258:SF1">
    <property type="entry name" value="TRANSPOSASE INSL FOR INSERTION SEQUENCE ELEMENT IS186A-RELATED"/>
    <property type="match status" value="1"/>
</dbReference>
<dbReference type="KEGG" id="mrtj:KHC33_05745"/>
<dbReference type="Proteomes" id="UP000680656">
    <property type="component" value="Chromosome"/>
</dbReference>
<keyword evidence="2" id="KW-0815">Transposition</keyword>
<dbReference type="KEGG" id="mrtj:KHC33_13775"/>
<reference evidence="6 12" key="1">
    <citation type="submission" date="2021-05" db="EMBL/GenBank/DDBJ databases">
        <title>A novel Methanospirillum isolate from a pyrite-forming mixed culture.</title>
        <authorList>
            <person name="Bunk B."/>
            <person name="Sproer C."/>
            <person name="Spring S."/>
            <person name="Pester M."/>
        </authorList>
    </citation>
    <scope>NUCLEOTIDE SEQUENCE [LARGE SCALE GENOMIC DNA]</scope>
    <source>
        <strain evidence="6 12">J.3.6.1-F.2.7.3</strain>
    </source>
</reference>
<dbReference type="SUPFAM" id="SSF53098">
    <property type="entry name" value="Ribonuclease H-like"/>
    <property type="match status" value="1"/>
</dbReference>
<dbReference type="GO" id="GO:0003677">
    <property type="term" value="F:DNA binding"/>
    <property type="evidence" value="ECO:0007669"/>
    <property type="project" value="UniProtKB-KW"/>
</dbReference>
<comment type="similarity">
    <text evidence="1">Belongs to the transposase 11 family.</text>
</comment>
<gene>
    <name evidence="8" type="ORF">KHC33_03775</name>
    <name evidence="9" type="ORF">KHC33_04965</name>
    <name evidence="10" type="ORF">KHC33_05745</name>
    <name evidence="11" type="ORF">KHC33_06930</name>
    <name evidence="6" type="ORF">KHC33_10970</name>
    <name evidence="7" type="ORF">KHC33_13775</name>
</gene>
<evidence type="ECO:0000256" key="3">
    <source>
        <dbReference type="ARBA" id="ARBA00023125"/>
    </source>
</evidence>
<dbReference type="EMBL" id="CP075546">
    <property type="protein sequence ID" value="QVV87860.1"/>
    <property type="molecule type" value="Genomic_DNA"/>
</dbReference>
<organism evidence="6 12">
    <name type="scientific">Methanospirillum purgamenti</name>
    <dbReference type="NCBI Taxonomy" id="2834276"/>
    <lineage>
        <taxon>Archaea</taxon>
        <taxon>Methanobacteriati</taxon>
        <taxon>Methanobacteriota</taxon>
        <taxon>Stenosarchaea group</taxon>
        <taxon>Methanomicrobia</taxon>
        <taxon>Methanomicrobiales</taxon>
        <taxon>Methanospirillaceae</taxon>
        <taxon>Methanospirillum</taxon>
    </lineage>
</organism>
<dbReference type="NCBIfam" id="NF033592">
    <property type="entry name" value="transpos_IS4_1"/>
    <property type="match status" value="1"/>
</dbReference>
<dbReference type="InterPro" id="IPR047952">
    <property type="entry name" value="Transpos_IS4"/>
</dbReference>
<feature type="domain" description="Transposase IS4-like" evidence="5">
    <location>
        <begin position="124"/>
        <end position="345"/>
    </location>
</feature>
<accession>A0A8E7AV57</accession>
<dbReference type="EMBL" id="CP075546">
    <property type="protein sequence ID" value="QVV89852.1"/>
    <property type="molecule type" value="Genomic_DNA"/>
</dbReference>
<dbReference type="GO" id="GO:0004803">
    <property type="term" value="F:transposase activity"/>
    <property type="evidence" value="ECO:0007669"/>
    <property type="project" value="InterPro"/>
</dbReference>
<dbReference type="GeneID" id="65098273"/>
<evidence type="ECO:0000256" key="2">
    <source>
        <dbReference type="ARBA" id="ARBA00022578"/>
    </source>
</evidence>
<dbReference type="KEGG" id="mrtj:KHC33_04965"/>
<dbReference type="GO" id="GO:0006313">
    <property type="term" value="P:DNA transposition"/>
    <property type="evidence" value="ECO:0007669"/>
    <property type="project" value="InterPro"/>
</dbReference>
<dbReference type="AlphaFoldDB" id="A0A8E7AV57"/>
<keyword evidence="3" id="KW-0238">DNA-binding</keyword>
<evidence type="ECO:0000259" key="5">
    <source>
        <dbReference type="Pfam" id="PF01609"/>
    </source>
</evidence>
<evidence type="ECO:0000313" key="7">
    <source>
        <dbReference type="EMBL" id="QVV88383.1"/>
    </source>
</evidence>
<evidence type="ECO:0000313" key="11">
    <source>
        <dbReference type="EMBL" id="QVV90211.1"/>
    </source>
</evidence>
<dbReference type="EMBL" id="CP075546">
    <property type="protein sequence ID" value="QVV88383.1"/>
    <property type="molecule type" value="Genomic_DNA"/>
</dbReference>
<proteinExistence type="inferred from homology"/>
<evidence type="ECO:0000313" key="8">
    <source>
        <dbReference type="EMBL" id="QVV89649.1"/>
    </source>
</evidence>
<sequence length="448" mass="52729">MNTLSCGGLKTLKSWFSDKFTYEYIEGTARKTGFLKRKRKLDPVYLVYVLIFGISCHQLPSVEELHRRYVDFNDSPSNQKPIRNQSFRKWMNMRLVDFLRVLLDHYIEQMAVQSPARLKGTVQSFKDILIQDSSIIRISKKLYELHPAARSRNNSAGLKIHAVYSAISHSVTSTTITSERVHDSKMLNIGPEVKDSLLLNDLGYYSLKSFAKIQEHGGFFISRVKSNAIPEVCSIISAPSDFISIVDINCFTRIKLGDFLEKISKNGVYDLKCSFFIRKEKKIEHFQEFRVICHWNSLSKKWQLYMTNLPYEEFSPEDIYEIYRYRWVIELIFKELKMDYDLGKMLLGNVPLAYIHIYSIMLRFIISRDLYCWIISSTDSNLKDKYTPLLWSKIFAEKGLEFLSILNQQYFGICFVERRWHKLERSLRQLAQNRQNRELISLKFSSFQ</sequence>
<dbReference type="Pfam" id="PF01609">
    <property type="entry name" value="DDE_Tnp_1"/>
    <property type="match status" value="1"/>
</dbReference>
<evidence type="ECO:0000313" key="9">
    <source>
        <dbReference type="EMBL" id="QVV89852.1"/>
    </source>
</evidence>
<dbReference type="RefSeq" id="WP_214418679.1">
    <property type="nucleotide sequence ID" value="NZ_CP075546.1"/>
</dbReference>
<dbReference type="KEGG" id="mrtj:KHC33_03775"/>